<reference evidence="1" key="1">
    <citation type="submission" date="2018-06" db="EMBL/GenBank/DDBJ databases">
        <authorList>
            <person name="Zhirakovskaya E."/>
        </authorList>
    </citation>
    <scope>NUCLEOTIDE SEQUENCE</scope>
</reference>
<accession>A0A3B0TXS4</accession>
<evidence type="ECO:0000313" key="1">
    <source>
        <dbReference type="EMBL" id="VAW11896.1"/>
    </source>
</evidence>
<protein>
    <recommendedName>
        <fullName evidence="2">DUF3144 domain-containing protein</fullName>
    </recommendedName>
</protein>
<name>A0A3B0TXS4_9ZZZZ</name>
<dbReference type="EMBL" id="UOEM01000036">
    <property type="protein sequence ID" value="VAW11896.1"/>
    <property type="molecule type" value="Genomic_DNA"/>
</dbReference>
<dbReference type="Gene3D" id="1.10.287.3020">
    <property type="match status" value="1"/>
</dbReference>
<sequence>MDDDPRNRKARRAARRDGHLDTATFLKLADRFIDVANTQNKTVQATHLHMAFLYGAARYNAHVAKNVLNVDDHEKFVGEMTKSYQEMLRNHLADPAV</sequence>
<proteinExistence type="predicted"/>
<dbReference type="InterPro" id="IPR021490">
    <property type="entry name" value="DUF3144"/>
</dbReference>
<organism evidence="1">
    <name type="scientific">hydrothermal vent metagenome</name>
    <dbReference type="NCBI Taxonomy" id="652676"/>
    <lineage>
        <taxon>unclassified sequences</taxon>
        <taxon>metagenomes</taxon>
        <taxon>ecological metagenomes</taxon>
    </lineage>
</organism>
<dbReference type="AlphaFoldDB" id="A0A3B0TXS4"/>
<gene>
    <name evidence="1" type="ORF">MNBD_ALPHA09-1488</name>
</gene>
<evidence type="ECO:0008006" key="2">
    <source>
        <dbReference type="Google" id="ProtNLM"/>
    </source>
</evidence>
<dbReference type="Pfam" id="PF11342">
    <property type="entry name" value="DUF3144"/>
    <property type="match status" value="1"/>
</dbReference>